<organism evidence="5 6">
    <name type="scientific">Papillibacter cinnamivorans DSM 12816</name>
    <dbReference type="NCBI Taxonomy" id="1122930"/>
    <lineage>
        <taxon>Bacteria</taxon>
        <taxon>Bacillati</taxon>
        <taxon>Bacillota</taxon>
        <taxon>Clostridia</taxon>
        <taxon>Eubacteriales</taxon>
        <taxon>Oscillospiraceae</taxon>
        <taxon>Papillibacter</taxon>
    </lineage>
</organism>
<dbReference type="EMBL" id="FWXW01000014">
    <property type="protein sequence ID" value="SMC90129.1"/>
    <property type="molecule type" value="Genomic_DNA"/>
</dbReference>
<dbReference type="Pfam" id="PF00395">
    <property type="entry name" value="SLH"/>
    <property type="match status" value="3"/>
</dbReference>
<reference evidence="5 6" key="1">
    <citation type="submission" date="2017-04" db="EMBL/GenBank/DDBJ databases">
        <authorList>
            <person name="Afonso C.L."/>
            <person name="Miller P.J."/>
            <person name="Scott M.A."/>
            <person name="Spackman E."/>
            <person name="Goraichik I."/>
            <person name="Dimitrov K.M."/>
            <person name="Suarez D.L."/>
            <person name="Swayne D.E."/>
        </authorList>
    </citation>
    <scope>NUCLEOTIDE SEQUENCE [LARGE SCALE GENOMIC DNA]</scope>
    <source>
        <strain evidence="5 6">DSM 12816</strain>
    </source>
</reference>
<evidence type="ECO:0000313" key="5">
    <source>
        <dbReference type="EMBL" id="SMC90129.1"/>
    </source>
</evidence>
<gene>
    <name evidence="5" type="ORF">SAMN02745168_0265</name>
</gene>
<proteinExistence type="predicted"/>
<keyword evidence="3" id="KW-0732">Signal</keyword>
<dbReference type="PROSITE" id="PS51272">
    <property type="entry name" value="SLH"/>
    <property type="match status" value="3"/>
</dbReference>
<name>A0A1W2CXZ8_9FIRM</name>
<dbReference type="InterPro" id="IPR008930">
    <property type="entry name" value="Terpenoid_cyclase/PrenylTrfase"/>
</dbReference>
<feature type="signal peptide" evidence="3">
    <location>
        <begin position="1"/>
        <end position="26"/>
    </location>
</feature>
<keyword evidence="5" id="KW-0808">Transferase</keyword>
<dbReference type="InterPro" id="IPR001119">
    <property type="entry name" value="SLH_dom"/>
</dbReference>
<dbReference type="Gene3D" id="1.50.10.20">
    <property type="match status" value="1"/>
</dbReference>
<evidence type="ECO:0000256" key="2">
    <source>
        <dbReference type="SAM" id="MobiDB-lite"/>
    </source>
</evidence>
<evidence type="ECO:0000256" key="1">
    <source>
        <dbReference type="ARBA" id="ARBA00022737"/>
    </source>
</evidence>
<keyword evidence="1" id="KW-0677">Repeat</keyword>
<protein>
    <submittedName>
        <fullName evidence="5">Prenyltransferase, beta subunit</fullName>
    </submittedName>
</protein>
<evidence type="ECO:0000259" key="4">
    <source>
        <dbReference type="PROSITE" id="PS51272"/>
    </source>
</evidence>
<evidence type="ECO:0000313" key="6">
    <source>
        <dbReference type="Proteomes" id="UP000192790"/>
    </source>
</evidence>
<feature type="domain" description="SLH" evidence="4">
    <location>
        <begin position="356"/>
        <end position="414"/>
    </location>
</feature>
<sequence length="546" mass="57183">MKQLRRWISCFLIFCLAAGFAPPALGAGAVSEDTLTEAVSSLQARLIASARQSLPETEGLEWTLIGLARSDAGVPAELSEAYCAGLVSRLETSGGILDSAKYTEYSRVILALTAMGKEPSDVNGTNLLLPLGDFSAVLRQGINGPIFALLALDSGEYAVPENDGASVQTTRELLVNTILSRQLGDGGFALGGASGDPDITAMALTALAPYRGQSDVQTAEDRALSFLSGAQLEDGGFSSYGTANAESAAQVLTALSTLGIDPEADSRFIKEGKTVLSALLSFRLSSGDFSHISGGESDAMASQQALCALAAYQRFLNGENGLYDMTDATLSQNGEGSGASGLPGKDPDVSPRPVLYPDKSFEDIDALPDKAKITGLARRGIVNGISDSLFAPERPITRAEFAAIVVRALGLRAKEVLPFGDVPADSWYRGAVATAYAYGIVAGKAQTLYAPADLITRQEAAVMVCRAAGLCGYNTALTEDEIRDQLAQFDDYTKSASWSRGGLAVCVKLGVLPSQDVSLRPLEPATRAEIAVMVWNLLEGAGLLAE</sequence>
<dbReference type="RefSeq" id="WP_159448154.1">
    <property type="nucleotide sequence ID" value="NZ_FWXW01000014.1"/>
</dbReference>
<dbReference type="CDD" id="cd00688">
    <property type="entry name" value="ISOPREN_C2_like"/>
    <property type="match status" value="1"/>
</dbReference>
<keyword evidence="6" id="KW-1185">Reference proteome</keyword>
<dbReference type="Proteomes" id="UP000192790">
    <property type="component" value="Unassembled WGS sequence"/>
</dbReference>
<dbReference type="SUPFAM" id="SSF48239">
    <property type="entry name" value="Terpenoid cyclases/Protein prenyltransferases"/>
    <property type="match status" value="1"/>
</dbReference>
<dbReference type="AlphaFoldDB" id="A0A1W2CXZ8"/>
<feature type="region of interest" description="Disordered" evidence="2">
    <location>
        <begin position="327"/>
        <end position="349"/>
    </location>
</feature>
<accession>A0A1W2CXZ8</accession>
<dbReference type="GO" id="GO:0016740">
    <property type="term" value="F:transferase activity"/>
    <property type="evidence" value="ECO:0007669"/>
    <property type="project" value="UniProtKB-KW"/>
</dbReference>
<dbReference type="STRING" id="1122930.SAMN02745168_0265"/>
<feature type="chain" id="PRO_5013389032" evidence="3">
    <location>
        <begin position="27"/>
        <end position="546"/>
    </location>
</feature>
<feature type="domain" description="SLH" evidence="4">
    <location>
        <begin position="486"/>
        <end position="546"/>
    </location>
</feature>
<feature type="domain" description="SLH" evidence="4">
    <location>
        <begin position="415"/>
        <end position="478"/>
    </location>
</feature>
<dbReference type="OrthoDB" id="411361at2"/>
<evidence type="ECO:0000256" key="3">
    <source>
        <dbReference type="SAM" id="SignalP"/>
    </source>
</evidence>